<dbReference type="EMBL" id="AGRW01000024">
    <property type="protein sequence ID" value="EIC03059.1"/>
    <property type="molecule type" value="Genomic_DNA"/>
</dbReference>
<evidence type="ECO:0000256" key="1">
    <source>
        <dbReference type="SAM" id="SignalP"/>
    </source>
</evidence>
<dbReference type="AlphaFoldDB" id="H7EH60"/>
<evidence type="ECO:0000313" key="2">
    <source>
        <dbReference type="EMBL" id="EIC03059.1"/>
    </source>
</evidence>
<dbReference type="Proteomes" id="UP000003571">
    <property type="component" value="Unassembled WGS sequence"/>
</dbReference>
<gene>
    <name evidence="2" type="ORF">TresaDRAFT_2621</name>
</gene>
<protein>
    <recommendedName>
        <fullName evidence="4">DUF2259 domain-containing protein</fullName>
    </recommendedName>
</protein>
<name>H7EH60_9SPIR</name>
<reference evidence="2 3" key="1">
    <citation type="submission" date="2011-09" db="EMBL/GenBank/DDBJ databases">
        <title>The draft genome of Treponema saccharophilum DSM 2985.</title>
        <authorList>
            <consortium name="US DOE Joint Genome Institute (JGI-PGF)"/>
            <person name="Lucas S."/>
            <person name="Copeland A."/>
            <person name="Lapidus A."/>
            <person name="Glavina del Rio T."/>
            <person name="Dalin E."/>
            <person name="Tice H."/>
            <person name="Bruce D."/>
            <person name="Goodwin L."/>
            <person name="Pitluck S."/>
            <person name="Peters L."/>
            <person name="Kyrpides N."/>
            <person name="Mavromatis K."/>
            <person name="Ivanova N."/>
            <person name="Markowitz V."/>
            <person name="Cheng J.-F."/>
            <person name="Hugenholtz P."/>
            <person name="Woyke T."/>
            <person name="Wu D."/>
            <person name="Gronow S."/>
            <person name="Wellnitz S."/>
            <person name="Brambilla E."/>
            <person name="Klenk H.-P."/>
            <person name="Eisen J.A."/>
        </authorList>
    </citation>
    <scope>NUCLEOTIDE SEQUENCE [LARGE SCALE GENOMIC DNA]</scope>
    <source>
        <strain evidence="2 3">DSM 2985</strain>
    </source>
</reference>
<dbReference type="InterPro" id="IPR018725">
    <property type="entry name" value="DUF2259_secreted"/>
</dbReference>
<keyword evidence="3" id="KW-1185">Reference proteome</keyword>
<proteinExistence type="predicted"/>
<comment type="caution">
    <text evidence="2">The sequence shown here is derived from an EMBL/GenBank/DDBJ whole genome shotgun (WGS) entry which is preliminary data.</text>
</comment>
<dbReference type="Pfam" id="PF10016">
    <property type="entry name" value="DUF2259"/>
    <property type="match status" value="1"/>
</dbReference>
<evidence type="ECO:0000313" key="3">
    <source>
        <dbReference type="Proteomes" id="UP000003571"/>
    </source>
</evidence>
<keyword evidence="1" id="KW-0732">Signal</keyword>
<accession>H7EH60</accession>
<dbReference type="RefSeq" id="WP_002701864.1">
    <property type="nucleotide sequence ID" value="NZ_AGRW01000024.1"/>
</dbReference>
<feature type="signal peptide" evidence="1">
    <location>
        <begin position="1"/>
        <end position="19"/>
    </location>
</feature>
<feature type="chain" id="PRO_5003608632" description="DUF2259 domain-containing protein" evidence="1">
    <location>
        <begin position="20"/>
        <end position="238"/>
    </location>
</feature>
<sequence length="238" mass="26523">MKRFFCALLFLVTSLSAFGGDAAAFVDIGISEDGKTYVFGEYGMTDRNFQGYAEIYAVDIEKNDFLKNGVYRTKPSADTFSKSGKDVFDALMSRSSWWLRRFSCMPVPSDRVLYVADGKVSGDSEIIFKDAEGSTVEHSIFYHIRLVKTMENVISASSVPGGVRSSFFITLEKTDENGHVVSRNIVGSPDIKRDGVLDYKIDRIFTDGSSRNLIFVVEKIVSDPAGTSVRYMVETIRL</sequence>
<dbReference type="OrthoDB" id="359290at2"/>
<dbReference type="PATRIC" id="fig|907348.3.peg.117"/>
<evidence type="ECO:0008006" key="4">
    <source>
        <dbReference type="Google" id="ProtNLM"/>
    </source>
</evidence>
<dbReference type="STRING" id="907348.TresaDRAFT_2621"/>
<dbReference type="eggNOG" id="COG5497">
    <property type="taxonomic scope" value="Bacteria"/>
</dbReference>
<organism evidence="2 3">
    <name type="scientific">Treponema saccharophilum DSM 2985</name>
    <dbReference type="NCBI Taxonomy" id="907348"/>
    <lineage>
        <taxon>Bacteria</taxon>
        <taxon>Pseudomonadati</taxon>
        <taxon>Spirochaetota</taxon>
        <taxon>Spirochaetia</taxon>
        <taxon>Spirochaetales</taxon>
        <taxon>Treponemataceae</taxon>
        <taxon>Treponema</taxon>
    </lineage>
</organism>